<dbReference type="EMBL" id="DS022244">
    <property type="protein sequence ID" value="EWG40233.1"/>
    <property type="molecule type" value="Genomic_DNA"/>
</dbReference>
<reference evidence="1 2" key="1">
    <citation type="journal article" date="2010" name="Nature">
        <title>Comparative genomics reveals mobile pathogenicity chromosomes in Fusarium.</title>
        <authorList>
            <person name="Ma L.J."/>
            <person name="van der Does H.C."/>
            <person name="Borkovich K.A."/>
            <person name="Coleman J.J."/>
            <person name="Daboussi M.J."/>
            <person name="Di Pietro A."/>
            <person name="Dufresne M."/>
            <person name="Freitag M."/>
            <person name="Grabherr M."/>
            <person name="Henrissat B."/>
            <person name="Houterman P.M."/>
            <person name="Kang S."/>
            <person name="Shim W.B."/>
            <person name="Woloshuk C."/>
            <person name="Xie X."/>
            <person name="Xu J.R."/>
            <person name="Antoniw J."/>
            <person name="Baker S.E."/>
            <person name="Bluhm B.H."/>
            <person name="Breakspear A."/>
            <person name="Brown D.W."/>
            <person name="Butchko R.A."/>
            <person name="Chapman S."/>
            <person name="Coulson R."/>
            <person name="Coutinho P.M."/>
            <person name="Danchin E.G."/>
            <person name="Diener A."/>
            <person name="Gale L.R."/>
            <person name="Gardiner D.M."/>
            <person name="Goff S."/>
            <person name="Hammond-Kosack K.E."/>
            <person name="Hilburn K."/>
            <person name="Hua-Van A."/>
            <person name="Jonkers W."/>
            <person name="Kazan K."/>
            <person name="Kodira C.D."/>
            <person name="Koehrsen M."/>
            <person name="Kumar L."/>
            <person name="Lee Y.H."/>
            <person name="Li L."/>
            <person name="Manners J.M."/>
            <person name="Miranda-Saavedra D."/>
            <person name="Mukherjee M."/>
            <person name="Park G."/>
            <person name="Park J."/>
            <person name="Park S.Y."/>
            <person name="Proctor R.H."/>
            <person name="Regev A."/>
            <person name="Ruiz-Roldan M.C."/>
            <person name="Sain D."/>
            <person name="Sakthikumar S."/>
            <person name="Sykes S."/>
            <person name="Schwartz D.C."/>
            <person name="Turgeon B.G."/>
            <person name="Wapinski I."/>
            <person name="Yoder O."/>
            <person name="Young S."/>
            <person name="Zeng Q."/>
            <person name="Zhou S."/>
            <person name="Galagan J."/>
            <person name="Cuomo C.A."/>
            <person name="Kistler H.C."/>
            <person name="Rep M."/>
        </authorList>
    </citation>
    <scope>NUCLEOTIDE SEQUENCE [LARGE SCALE GENOMIC DNA]</scope>
    <source>
        <strain evidence="2">M3125 / FGSC 7600</strain>
    </source>
</reference>
<proteinExistence type="predicted"/>
<dbReference type="VEuPathDB" id="FungiDB:FVEG_15122"/>
<dbReference type="KEGG" id="fvr:FVEG_15122"/>
<evidence type="ECO:0000313" key="1">
    <source>
        <dbReference type="EMBL" id="EWG40233.1"/>
    </source>
</evidence>
<name>W7LLF8_GIBM7</name>
<protein>
    <submittedName>
        <fullName evidence="1">Uncharacterized protein</fullName>
    </submittedName>
</protein>
<evidence type="ECO:0000313" key="2">
    <source>
        <dbReference type="Proteomes" id="UP000009096"/>
    </source>
</evidence>
<keyword evidence="2" id="KW-1185">Reference proteome</keyword>
<gene>
    <name evidence="1" type="ORF">FVEG_15122</name>
</gene>
<dbReference type="RefSeq" id="XP_018746424.1">
    <property type="nucleotide sequence ID" value="XM_018904226.1"/>
</dbReference>
<dbReference type="Proteomes" id="UP000009096">
    <property type="component" value="Chromosome 5"/>
</dbReference>
<sequence length="133" mass="14609">MDSLEWFVSDGFVGSDVASMKSYLEICHSATIVHRILPSALSFVASRRGGAYDVRCMMLAGSALNSTHCCSRLLSQCIDISLLERHRERRQHSIGRRGHPQTNADVCLVLSLLVLMPGRVPAPSCVEARKLAL</sequence>
<dbReference type="EMBL" id="CM000582">
    <property type="protein sequence ID" value="EWG40233.1"/>
    <property type="molecule type" value="Genomic_DNA"/>
</dbReference>
<dbReference type="GeneID" id="30071998"/>
<accession>W7LLF8</accession>
<organism evidence="1 2">
    <name type="scientific">Gibberella moniliformis (strain M3125 / FGSC 7600)</name>
    <name type="common">Maize ear and stalk rot fungus</name>
    <name type="synonym">Fusarium verticillioides</name>
    <dbReference type="NCBI Taxonomy" id="334819"/>
    <lineage>
        <taxon>Eukaryota</taxon>
        <taxon>Fungi</taxon>
        <taxon>Dikarya</taxon>
        <taxon>Ascomycota</taxon>
        <taxon>Pezizomycotina</taxon>
        <taxon>Sordariomycetes</taxon>
        <taxon>Hypocreomycetidae</taxon>
        <taxon>Hypocreales</taxon>
        <taxon>Nectriaceae</taxon>
        <taxon>Fusarium</taxon>
        <taxon>Fusarium fujikuroi species complex</taxon>
    </lineage>
</organism>
<dbReference type="AlphaFoldDB" id="W7LLF8"/>